<reference evidence="1" key="1">
    <citation type="submission" date="2019-08" db="EMBL/GenBank/DDBJ databases">
        <authorList>
            <person name="Kucharzyk K."/>
            <person name="Murdoch R.W."/>
            <person name="Higgins S."/>
            <person name="Loffler F."/>
        </authorList>
    </citation>
    <scope>NUCLEOTIDE SEQUENCE</scope>
</reference>
<protein>
    <submittedName>
        <fullName evidence="1">Uncharacterized protein</fullName>
    </submittedName>
</protein>
<gene>
    <name evidence="1" type="ORF">SDC9_132162</name>
</gene>
<evidence type="ECO:0000313" key="1">
    <source>
        <dbReference type="EMBL" id="MPM85085.1"/>
    </source>
</evidence>
<name>A0A645D7A2_9ZZZZ</name>
<accession>A0A645D7A2</accession>
<organism evidence="1">
    <name type="scientific">bioreactor metagenome</name>
    <dbReference type="NCBI Taxonomy" id="1076179"/>
    <lineage>
        <taxon>unclassified sequences</taxon>
        <taxon>metagenomes</taxon>
        <taxon>ecological metagenomes</taxon>
    </lineage>
</organism>
<proteinExistence type="predicted"/>
<sequence length="78" mass="8668">MANSTESNPLYIPTIVDKLVTNELCELGIPPDINILGKSTTLSFPVNIFINCAKKQANILIHNIWLSNTCVKKSMWPP</sequence>
<comment type="caution">
    <text evidence="1">The sequence shown here is derived from an EMBL/GenBank/DDBJ whole genome shotgun (WGS) entry which is preliminary data.</text>
</comment>
<dbReference type="EMBL" id="VSSQ01033479">
    <property type="protein sequence ID" value="MPM85085.1"/>
    <property type="molecule type" value="Genomic_DNA"/>
</dbReference>
<dbReference type="AlphaFoldDB" id="A0A645D7A2"/>